<evidence type="ECO:0000313" key="6">
    <source>
        <dbReference type="Proteomes" id="UP000244089"/>
    </source>
</evidence>
<keyword evidence="1" id="KW-0547">Nucleotide-binding</keyword>
<evidence type="ECO:0000313" key="5">
    <source>
        <dbReference type="EMBL" id="PTV97830.1"/>
    </source>
</evidence>
<dbReference type="InterPro" id="IPR027417">
    <property type="entry name" value="P-loop_NTPase"/>
</dbReference>
<feature type="domain" description="Helicase C-terminal" evidence="4">
    <location>
        <begin position="941"/>
        <end position="1127"/>
    </location>
</feature>
<dbReference type="InterPro" id="IPR014001">
    <property type="entry name" value="Helicase_ATP-bd"/>
</dbReference>
<protein>
    <submittedName>
        <fullName evidence="5">Uncharacterized protein DUF1998</fullName>
    </submittedName>
</protein>
<evidence type="ECO:0000256" key="1">
    <source>
        <dbReference type="ARBA" id="ARBA00022741"/>
    </source>
</evidence>
<keyword evidence="2" id="KW-0067">ATP-binding</keyword>
<comment type="caution">
    <text evidence="5">The sequence shown here is derived from an EMBL/GenBank/DDBJ whole genome shotgun (WGS) entry which is preliminary data.</text>
</comment>
<dbReference type="OrthoDB" id="9774462at2"/>
<dbReference type="PANTHER" id="PTHR47957:SF3">
    <property type="entry name" value="ATP-DEPENDENT HELICASE HRQ1"/>
    <property type="match status" value="1"/>
</dbReference>
<dbReference type="InterPro" id="IPR001650">
    <property type="entry name" value="Helicase_C-like"/>
</dbReference>
<dbReference type="InterPro" id="IPR018973">
    <property type="entry name" value="MZB"/>
</dbReference>
<gene>
    <name evidence="5" type="ORF">C8C76_1224</name>
</gene>
<evidence type="ECO:0000256" key="2">
    <source>
        <dbReference type="ARBA" id="ARBA00022840"/>
    </source>
</evidence>
<dbReference type="Proteomes" id="UP000244089">
    <property type="component" value="Unassembled WGS sequence"/>
</dbReference>
<dbReference type="InterPro" id="IPR011545">
    <property type="entry name" value="DEAD/DEAH_box_helicase_dom"/>
</dbReference>
<dbReference type="GO" id="GO:0003676">
    <property type="term" value="F:nucleic acid binding"/>
    <property type="evidence" value="ECO:0007669"/>
    <property type="project" value="InterPro"/>
</dbReference>
<dbReference type="Gene3D" id="3.40.50.300">
    <property type="entry name" value="P-loop containing nucleotide triphosphate hydrolases"/>
    <property type="match status" value="2"/>
</dbReference>
<dbReference type="PANTHER" id="PTHR47957">
    <property type="entry name" value="ATP-DEPENDENT HELICASE HRQ1"/>
    <property type="match status" value="1"/>
</dbReference>
<proteinExistence type="predicted"/>
<sequence length="1617" mass="186933">MSLDPIKSTNEIVGKYIDYLATTFSLKDSELQTQLIDEFNKSNKFSKGPILEATPPFIKGCSIRDLIKENILSEEFYDLKVEELPLDRALYLHQEQAVRKIIDQDRNVIVATGTGSGKTETFLIPILNSLFKEKENNTLNPGVRSLLLYPMNALANDQLKRLRDLLKNYPQTTFGSYTGETEEKYEKARERYHKMYKDAPLLENELISREQMKKTPPNILITNYAMLEYLMLRPKDHTFFDGKHSKSWQYIVLDEAHTYTGAKAIEMSMLLRRLKARVSNPKTKIKCIATSATIGSSENDFNEVANFGQKLFNEPFEYKEDEPKQQDVIKASRKNVEISEMNNSWGGIDPSIYLKWENIIESESDNEIIFDKITKIAEKSNIPQRFIDTAVDSSDEKWQRYLYFILKSDKNLIHLQQLLEEKAQYFVKTASIIFPETKKSNDYLTALVYLANKAKSMEESVSLLPARYHLFIRAVEGAYITFLPEKQLFLERKEKHRYQDQEFPVFEIGSCRQCNALYLIGNMDTINNENYLSQPSQKYYKDNNSLSYYLVVDDQAFKTIDNEDEIKAINKNKNYEEEYLLCPKCGNIRANGSLFSGCDCNLNPIKVIKAAAKKGKVHKCSACRSVRSIGSIVWRFLLGGDAVTSVLTTSLYQQLASELKIEQKEVNENKVGWGSKTNETEARKKIQSNNNKSQLLVFSDSRQEAAFFPTYLESTYQQIVRRQLILRTIQKNKEKVLTNKWRVKDLVNGLKIYLNRKQIYPAKSLQEIEDLAWKWILYEFLVLDRKNSLEALGLLGFSLQKPSSFSAGPLKKYGLNEYEAWELFQILLHSFRKYGAILFPDNISPEDSFFEPRNREYYFKKQSSEYNIYSWLPTRKGILNSRLDFLQRLSEKGLDNKLSRKECLDILRQIWDSGLNIDSESSMFNDYFSTIHSQNLGQMYRLKLDYWQLKPAIVDSSIDWFYCPTCNRITLHNVKGTCPTYQCSGRLEKCSPEKLYKNNHYRNLYLDKLPVKMKSKEHTAQLTTEAAADIQSQFNDGDVNVLSCSTTFELGVDVGELESVFMRNVPPTPANYIQRAGRAGRRTDSTAFSLTFARRRSHDLTYFQNPLDIISGNIEPPHFKIKNDKIIRRHIYAAALANFWRKSPEYFGAVEDFFFSNGIDKFYRYLKEKPIELKIILEKIMPDASEINLDNWKWINKLIGEKGVMNLARLELENNIEQLEKVQANLVEQKKFGKANVINRVIRTLKTKYLINYMSQNNIIPKYGFPVDVVELKIAHHGDQAKNLELTRDLKIALSEYAPGSQVVAGGKLWTSRYLKTLPNKDLIRRKYAICEHCGHYQSEIAETENELDRCQACGEKIGKMKGTYITPELGFISDKPEEPKLSRPEKTYTSRQYFTGEYNQDSELIKEYNFNGIEAQLISAKRGKLAVINHAGFNKFSVCQNCGYTEINTNKSISKHKTPWGQDCTGKRRVFSLGYEYNTDIFQLKFKNSYFGQEKDGYWESVLYGMLEGISQALGIERRDIDGCLYPYTGDPLNPALVFYDTVPGGAGHVERIIKKNNFEKVLKKTREIVSRCKCGGDEGDTSCYGCLRNYSNEYCHDILKRKYVIEFIDNLKLID</sequence>
<dbReference type="Pfam" id="PF09369">
    <property type="entry name" value="MZB"/>
    <property type="match status" value="1"/>
</dbReference>
<name>A0A2T5RI31_9FIRM</name>
<dbReference type="SUPFAM" id="SSF52540">
    <property type="entry name" value="P-loop containing nucleoside triphosphate hydrolases"/>
    <property type="match status" value="2"/>
</dbReference>
<evidence type="ECO:0000259" key="4">
    <source>
        <dbReference type="PROSITE" id="PS51194"/>
    </source>
</evidence>
<dbReference type="EMBL" id="QAXS01000022">
    <property type="protein sequence ID" value="PTV97830.1"/>
    <property type="molecule type" value="Genomic_DNA"/>
</dbReference>
<feature type="domain" description="Helicase ATP-binding" evidence="3">
    <location>
        <begin position="99"/>
        <end position="312"/>
    </location>
</feature>
<dbReference type="GO" id="GO:0005524">
    <property type="term" value="F:ATP binding"/>
    <property type="evidence" value="ECO:0007669"/>
    <property type="project" value="UniProtKB-KW"/>
</dbReference>
<organism evidence="5 6">
    <name type="scientific">Halanaerobium saccharolyticum</name>
    <dbReference type="NCBI Taxonomy" id="43595"/>
    <lineage>
        <taxon>Bacteria</taxon>
        <taxon>Bacillati</taxon>
        <taxon>Bacillota</taxon>
        <taxon>Clostridia</taxon>
        <taxon>Halanaerobiales</taxon>
        <taxon>Halanaerobiaceae</taxon>
        <taxon>Halanaerobium</taxon>
    </lineage>
</organism>
<evidence type="ECO:0000259" key="3">
    <source>
        <dbReference type="PROSITE" id="PS51192"/>
    </source>
</evidence>
<dbReference type="Pfam" id="PF00270">
    <property type="entry name" value="DEAD"/>
    <property type="match status" value="1"/>
</dbReference>
<dbReference type="RefSeq" id="WP_108140998.1">
    <property type="nucleotide sequence ID" value="NZ_QAXS01000022.1"/>
</dbReference>
<dbReference type="SMART" id="SM00490">
    <property type="entry name" value="HELICc"/>
    <property type="match status" value="1"/>
</dbReference>
<dbReference type="GO" id="GO:0006289">
    <property type="term" value="P:nucleotide-excision repair"/>
    <property type="evidence" value="ECO:0007669"/>
    <property type="project" value="TreeGrafter"/>
</dbReference>
<accession>A0A2T5RI31</accession>
<dbReference type="GO" id="GO:0043138">
    <property type="term" value="F:3'-5' DNA helicase activity"/>
    <property type="evidence" value="ECO:0007669"/>
    <property type="project" value="TreeGrafter"/>
</dbReference>
<dbReference type="Pfam" id="PF00271">
    <property type="entry name" value="Helicase_C"/>
    <property type="match status" value="1"/>
</dbReference>
<dbReference type="PROSITE" id="PS51192">
    <property type="entry name" value="HELICASE_ATP_BIND_1"/>
    <property type="match status" value="1"/>
</dbReference>
<dbReference type="GO" id="GO:0036297">
    <property type="term" value="P:interstrand cross-link repair"/>
    <property type="evidence" value="ECO:0007669"/>
    <property type="project" value="TreeGrafter"/>
</dbReference>
<dbReference type="SMART" id="SM00487">
    <property type="entry name" value="DEXDc"/>
    <property type="match status" value="1"/>
</dbReference>
<dbReference type="PROSITE" id="PS51194">
    <property type="entry name" value="HELICASE_CTER"/>
    <property type="match status" value="1"/>
</dbReference>
<reference evidence="5 6" key="1">
    <citation type="submission" date="2018-04" db="EMBL/GenBank/DDBJ databases">
        <title>Subsurface microbial communities from deep shales in Ohio and West Virginia, USA.</title>
        <authorList>
            <person name="Wrighton K."/>
        </authorList>
    </citation>
    <scope>NUCLEOTIDE SEQUENCE [LARGE SCALE GENOMIC DNA]</scope>
    <source>
        <strain evidence="5 6">WC1</strain>
    </source>
</reference>